<dbReference type="Proteomes" id="UP000676776">
    <property type="component" value="Unassembled WGS sequence"/>
</dbReference>
<dbReference type="Gene3D" id="2.120.10.30">
    <property type="entry name" value="TolB, C-terminal domain"/>
    <property type="match status" value="1"/>
</dbReference>
<evidence type="ECO:0000256" key="4">
    <source>
        <dbReference type="ARBA" id="ARBA00023136"/>
    </source>
</evidence>
<comment type="subcellular location">
    <subcellularLocation>
        <location evidence="1">Cell membrane</location>
    </subcellularLocation>
</comment>
<sequence length="275" mass="31410">MPKRLIFILLIVSSCQSQGNLTILGDLSNDLKEVSAVAYYKSENHFWIIEDSGNKNEIFALDQKGDIVKSVVVTNAENRDWEDLTFDKKGNLYVGDFGNNSKDQILYTIYRINHESLKNREVSAEKIDFFLPPEHNPEDFEAFFLRNNSIYLFSKDNKITSVYKVPNLTGKHEAIFITEYNLPGKHNKVTSADISDDGKTAILLNHDKLWKLTNFNGEDYFSGHIEKLVFKHDSQKEGVCFKTDSTVVITDERNGSEGGNFYEFNLLENKKGANN</sequence>
<keyword evidence="3" id="KW-1003">Cell membrane</keyword>
<comment type="similarity">
    <text evidence="2">Belongs to the YjiK family.</text>
</comment>
<evidence type="ECO:0000256" key="1">
    <source>
        <dbReference type="ARBA" id="ARBA00004236"/>
    </source>
</evidence>
<dbReference type="InterPro" id="IPR011042">
    <property type="entry name" value="6-blade_b-propeller_TolB-like"/>
</dbReference>
<dbReference type="RefSeq" id="WP_208152450.1">
    <property type="nucleotide sequence ID" value="NZ_JAGEVF010000002.1"/>
</dbReference>
<dbReference type="InterPro" id="IPR009722">
    <property type="entry name" value="YjiK/CarP"/>
</dbReference>
<name>A0ABS3SYW5_9FLAO</name>
<keyword evidence="6" id="KW-1185">Reference proteome</keyword>
<keyword evidence="4" id="KW-0472">Membrane</keyword>
<evidence type="ECO:0000256" key="3">
    <source>
        <dbReference type="ARBA" id="ARBA00022475"/>
    </source>
</evidence>
<proteinExistence type="inferred from homology"/>
<evidence type="ECO:0000313" key="6">
    <source>
        <dbReference type="Proteomes" id="UP000676776"/>
    </source>
</evidence>
<gene>
    <name evidence="5" type="ORF">J4050_02885</name>
</gene>
<organism evidence="5 6">
    <name type="scientific">Winogradskyella pelagia</name>
    <dbReference type="NCBI Taxonomy" id="2819984"/>
    <lineage>
        <taxon>Bacteria</taxon>
        <taxon>Pseudomonadati</taxon>
        <taxon>Bacteroidota</taxon>
        <taxon>Flavobacteriia</taxon>
        <taxon>Flavobacteriales</taxon>
        <taxon>Flavobacteriaceae</taxon>
        <taxon>Winogradskyella</taxon>
    </lineage>
</organism>
<evidence type="ECO:0000256" key="2">
    <source>
        <dbReference type="ARBA" id="ARBA00009852"/>
    </source>
</evidence>
<dbReference type="EMBL" id="JAGEVF010000002">
    <property type="protein sequence ID" value="MBO3115673.1"/>
    <property type="molecule type" value="Genomic_DNA"/>
</dbReference>
<accession>A0ABS3SYW5</accession>
<reference evidence="5 6" key="1">
    <citation type="submission" date="2021-03" db="EMBL/GenBank/DDBJ databases">
        <title>Winogradskyella sp. nov., isolated from costal sediment.</title>
        <authorList>
            <person name="Gao C."/>
        </authorList>
    </citation>
    <scope>NUCLEOTIDE SEQUENCE [LARGE SCALE GENOMIC DNA]</scope>
    <source>
        <strain evidence="5 6">DF17</strain>
    </source>
</reference>
<dbReference type="PROSITE" id="PS51257">
    <property type="entry name" value="PROKAR_LIPOPROTEIN"/>
    <property type="match status" value="1"/>
</dbReference>
<comment type="caution">
    <text evidence="5">The sequence shown here is derived from an EMBL/GenBank/DDBJ whole genome shotgun (WGS) entry which is preliminary data.</text>
</comment>
<protein>
    <submittedName>
        <fullName evidence="5">SdiA-regulated domain-containing protein</fullName>
    </submittedName>
</protein>
<dbReference type="SUPFAM" id="SSF101898">
    <property type="entry name" value="NHL repeat"/>
    <property type="match status" value="1"/>
</dbReference>
<evidence type="ECO:0000313" key="5">
    <source>
        <dbReference type="EMBL" id="MBO3115673.1"/>
    </source>
</evidence>
<dbReference type="Pfam" id="PF06977">
    <property type="entry name" value="SdiA-regulated"/>
    <property type="match status" value="1"/>
</dbReference>